<dbReference type="InterPro" id="IPR028098">
    <property type="entry name" value="Glyco_trans_4-like_N"/>
</dbReference>
<dbReference type="OrthoDB" id="9772485at2"/>
<dbReference type="Pfam" id="PF00534">
    <property type="entry name" value="Glycos_transf_1"/>
    <property type="match status" value="1"/>
</dbReference>
<accession>A0A0N1MUQ4</accession>
<dbReference type="EMBL" id="LHPH01000006">
    <property type="protein sequence ID" value="KPH64106.1"/>
    <property type="molecule type" value="Genomic_DNA"/>
</dbReference>
<dbReference type="SUPFAM" id="SSF53756">
    <property type="entry name" value="UDP-Glycosyltransferase/glycogen phosphorylase"/>
    <property type="match status" value="1"/>
</dbReference>
<comment type="caution">
    <text evidence="3">The sequence shown here is derived from an EMBL/GenBank/DDBJ whole genome shotgun (WGS) entry which is preliminary data.</text>
</comment>
<dbReference type="Pfam" id="PF13439">
    <property type="entry name" value="Glyco_transf_4"/>
    <property type="match status" value="1"/>
</dbReference>
<organism evidence="3 4">
    <name type="scientific">Pseudoalteromonas porphyrae</name>
    <dbReference type="NCBI Taxonomy" id="187330"/>
    <lineage>
        <taxon>Bacteria</taxon>
        <taxon>Pseudomonadati</taxon>
        <taxon>Pseudomonadota</taxon>
        <taxon>Gammaproteobacteria</taxon>
        <taxon>Alteromonadales</taxon>
        <taxon>Pseudoalteromonadaceae</taxon>
        <taxon>Pseudoalteromonas</taxon>
    </lineage>
</organism>
<dbReference type="STRING" id="187330.AMS58_08285"/>
<evidence type="ECO:0000313" key="4">
    <source>
        <dbReference type="Proteomes" id="UP000037848"/>
    </source>
</evidence>
<dbReference type="PANTHER" id="PTHR45947:SF3">
    <property type="entry name" value="SULFOQUINOVOSYL TRANSFERASE SQD2"/>
    <property type="match status" value="1"/>
</dbReference>
<name>A0A0N1MUQ4_9GAMM</name>
<protein>
    <submittedName>
        <fullName evidence="3">Glycosyltransferase</fullName>
    </submittedName>
</protein>
<dbReference type="Proteomes" id="UP000037848">
    <property type="component" value="Unassembled WGS sequence"/>
</dbReference>
<evidence type="ECO:0000259" key="1">
    <source>
        <dbReference type="Pfam" id="PF00534"/>
    </source>
</evidence>
<dbReference type="PANTHER" id="PTHR45947">
    <property type="entry name" value="SULFOQUINOVOSYL TRANSFERASE SQD2"/>
    <property type="match status" value="1"/>
</dbReference>
<evidence type="ECO:0000259" key="2">
    <source>
        <dbReference type="Pfam" id="PF13439"/>
    </source>
</evidence>
<dbReference type="GO" id="GO:0016757">
    <property type="term" value="F:glycosyltransferase activity"/>
    <property type="evidence" value="ECO:0007669"/>
    <property type="project" value="InterPro"/>
</dbReference>
<dbReference type="InterPro" id="IPR001296">
    <property type="entry name" value="Glyco_trans_1"/>
</dbReference>
<evidence type="ECO:0000313" key="3">
    <source>
        <dbReference type="EMBL" id="KPH64106.1"/>
    </source>
</evidence>
<dbReference type="PATRIC" id="fig|187330.3.peg.3375"/>
<dbReference type="InterPro" id="IPR050194">
    <property type="entry name" value="Glycosyltransferase_grp1"/>
</dbReference>
<sequence length="383" mass="42356">MKHIGILVPSFPIASETFVITEINALVATGHKVTVITFEKTKLVTALDINVNVVTIDKPSIISISNFTTKLPTLFKALNYSNKFKSISTPSLLAYGNEIARLINKFNINHLHCHFMHGPLAYGIIGAKIAGITVSSIGHGHDVYVNKADLEQKVALCDFSVAVCKDMADQFKEYSKNSIKLLHCGISLEQFRFSPRSLNESVKLLFIGRLVEKKGLQFLLPALKQLPNEFNITLDVVGDGPMLNDLIYMAEKLGIRDQIKFLGKKSPDWIAQNTIQYSALIAPFCIANNGDRDTGPVVLKEAMACGVPVLTTSLMGANEIVTNQVGYKCLPGSISDITKMIYKFYLLTPHQRFEMGQNAKKLVAKQFNATHQAKKLSQWVQAL</sequence>
<feature type="domain" description="Glycosyltransferase subfamily 4-like N-terminal" evidence="2">
    <location>
        <begin position="16"/>
        <end position="189"/>
    </location>
</feature>
<keyword evidence="4" id="KW-1185">Reference proteome</keyword>
<dbReference type="RefSeq" id="WP_054204574.1">
    <property type="nucleotide sequence ID" value="NZ_LHPH01000006.1"/>
</dbReference>
<gene>
    <name evidence="3" type="ORF">ADS77_06760</name>
</gene>
<reference evidence="3 4" key="1">
    <citation type="submission" date="2015-08" db="EMBL/GenBank/DDBJ databases">
        <title>Draft Genome Sequence of Pseudoalteromonas porphyrae UCD-SED14.</title>
        <authorList>
            <person name="Coil D.A."/>
            <person name="Jospin G."/>
            <person name="Lee R.D."/>
            <person name="Eisen J.A."/>
        </authorList>
    </citation>
    <scope>NUCLEOTIDE SEQUENCE [LARGE SCALE GENOMIC DNA]</scope>
    <source>
        <strain evidence="3 4">UCD-SED14</strain>
    </source>
</reference>
<feature type="domain" description="Glycosyl transferase family 1" evidence="1">
    <location>
        <begin position="190"/>
        <end position="361"/>
    </location>
</feature>
<proteinExistence type="predicted"/>
<dbReference type="AlphaFoldDB" id="A0A0N1MUQ4"/>
<dbReference type="Gene3D" id="3.40.50.2000">
    <property type="entry name" value="Glycogen Phosphorylase B"/>
    <property type="match status" value="2"/>
</dbReference>
<keyword evidence="3" id="KW-0808">Transferase</keyword>